<proteinExistence type="predicted"/>
<comment type="caution">
    <text evidence="2">The sequence shown here is derived from an EMBL/GenBank/DDBJ whole genome shotgun (WGS) entry which is preliminary data.</text>
</comment>
<dbReference type="EMBL" id="JAMPKM010000005">
    <property type="protein sequence ID" value="MEP0817652.1"/>
    <property type="molecule type" value="Genomic_DNA"/>
</dbReference>
<evidence type="ECO:0008006" key="4">
    <source>
        <dbReference type="Google" id="ProtNLM"/>
    </source>
</evidence>
<dbReference type="Proteomes" id="UP001464891">
    <property type="component" value="Unassembled WGS sequence"/>
</dbReference>
<feature type="transmembrane region" description="Helical" evidence="1">
    <location>
        <begin position="6"/>
        <end position="24"/>
    </location>
</feature>
<evidence type="ECO:0000313" key="3">
    <source>
        <dbReference type="Proteomes" id="UP001464891"/>
    </source>
</evidence>
<keyword evidence="1" id="KW-0812">Transmembrane</keyword>
<feature type="transmembrane region" description="Helical" evidence="1">
    <location>
        <begin position="398"/>
        <end position="417"/>
    </location>
</feature>
<feature type="transmembrane region" description="Helical" evidence="1">
    <location>
        <begin position="180"/>
        <end position="198"/>
    </location>
</feature>
<evidence type="ECO:0000256" key="1">
    <source>
        <dbReference type="SAM" id="Phobius"/>
    </source>
</evidence>
<keyword evidence="1" id="KW-0472">Membrane</keyword>
<keyword evidence="1" id="KW-1133">Transmembrane helix</keyword>
<feature type="transmembrane region" description="Helical" evidence="1">
    <location>
        <begin position="228"/>
        <end position="247"/>
    </location>
</feature>
<protein>
    <recommendedName>
        <fullName evidence="4">Oligosaccharide repeat unit polymerase</fullName>
    </recommendedName>
</protein>
<accession>A0ABV0J787</accession>
<feature type="transmembrane region" description="Helical" evidence="1">
    <location>
        <begin position="114"/>
        <end position="133"/>
    </location>
</feature>
<feature type="transmembrane region" description="Helical" evidence="1">
    <location>
        <begin position="342"/>
        <end position="363"/>
    </location>
</feature>
<organism evidence="2 3">
    <name type="scientific">Trichocoleus desertorum GB2-A4</name>
    <dbReference type="NCBI Taxonomy" id="2933944"/>
    <lineage>
        <taxon>Bacteria</taxon>
        <taxon>Bacillati</taxon>
        <taxon>Cyanobacteriota</taxon>
        <taxon>Cyanophyceae</taxon>
        <taxon>Leptolyngbyales</taxon>
        <taxon>Trichocoleusaceae</taxon>
        <taxon>Trichocoleus</taxon>
    </lineage>
</organism>
<reference evidence="2 3" key="1">
    <citation type="submission" date="2022-04" db="EMBL/GenBank/DDBJ databases">
        <title>Positive selection, recombination, and allopatry shape intraspecific diversity of widespread and dominant cyanobacteria.</title>
        <authorList>
            <person name="Wei J."/>
            <person name="Shu W."/>
            <person name="Hu C."/>
        </authorList>
    </citation>
    <scope>NUCLEOTIDE SEQUENCE [LARGE SCALE GENOMIC DNA]</scope>
    <source>
        <strain evidence="2 3">GB2-A4</strain>
    </source>
</reference>
<feature type="transmembrane region" description="Helical" evidence="1">
    <location>
        <begin position="375"/>
        <end position="392"/>
    </location>
</feature>
<keyword evidence="3" id="KW-1185">Reference proteome</keyword>
<dbReference type="RefSeq" id="WP_190435972.1">
    <property type="nucleotide sequence ID" value="NZ_JAMPKM010000005.1"/>
</dbReference>
<feature type="transmembrane region" description="Helical" evidence="1">
    <location>
        <begin position="76"/>
        <end position="94"/>
    </location>
</feature>
<feature type="transmembrane region" description="Helical" evidence="1">
    <location>
        <begin position="153"/>
        <end position="173"/>
    </location>
</feature>
<feature type="transmembrane region" description="Helical" evidence="1">
    <location>
        <begin position="204"/>
        <end position="221"/>
    </location>
</feature>
<evidence type="ECO:0000313" key="2">
    <source>
        <dbReference type="EMBL" id="MEP0817652.1"/>
    </source>
</evidence>
<name>A0ABV0J787_9CYAN</name>
<sequence length="446" mass="50287">MPLFEYPELAFTQIAFLVLSVIWFLKRNDEIPLIISSFLFYVASYRYWAVEHGINQWIKLSWFISKPITQEAALEALMYITLGEICLLSTYMLCQRRSLAVAIPPSDRSVLQWLRPKTLLLGLFCLPLVILTRSQIATQLSAGSSLAFQINNYLYLFPFALVGIAILVVCLWRFGAITSLINKVMALSILTSVFYLTFGSQARFQFLGWMIAAGIIVSSFYRPKIRLALLTLSLILAMAVFAISGAMRNPNIANQSLNQIALERALGAEDANMLDGFVLLKNVYPEQLDFRWGMEHLEIFIRPIPRAWWPEKPVGGYMNKLGFTIAGGRGTVGISPTIFGSFYAEIGLFGILFFAPLYGLVIAKVVRYSTQLQPFAGVLVRAILCSSLIPLLRGGDLAGIYAWIGMAFWPCFLLLWMKRRNLTLRMYPSTHPYPSNPHPPMRLPHS</sequence>
<feature type="transmembrane region" description="Helical" evidence="1">
    <location>
        <begin position="31"/>
        <end position="48"/>
    </location>
</feature>
<gene>
    <name evidence="2" type="ORF">NC998_11135</name>
</gene>